<evidence type="ECO:0008006" key="4">
    <source>
        <dbReference type="Google" id="ProtNLM"/>
    </source>
</evidence>
<dbReference type="Proteomes" id="UP000290649">
    <property type="component" value="Unassembled WGS sequence"/>
</dbReference>
<dbReference type="EMBL" id="QOUX01000001">
    <property type="protein sequence ID" value="RXJ04356.1"/>
    <property type="molecule type" value="Genomic_DNA"/>
</dbReference>
<evidence type="ECO:0000313" key="2">
    <source>
        <dbReference type="EMBL" id="RXJ04356.1"/>
    </source>
</evidence>
<keyword evidence="1" id="KW-1133">Transmembrane helix</keyword>
<protein>
    <recommendedName>
        <fullName evidence="4">DUF4179 domain-containing protein</fullName>
    </recommendedName>
</protein>
<accession>A0A4Q0VYX0</accession>
<keyword evidence="3" id="KW-1185">Reference proteome</keyword>
<evidence type="ECO:0000256" key="1">
    <source>
        <dbReference type="SAM" id="Phobius"/>
    </source>
</evidence>
<dbReference type="OrthoDB" id="2937128at2"/>
<feature type="transmembrane region" description="Helical" evidence="1">
    <location>
        <begin position="63"/>
        <end position="84"/>
    </location>
</feature>
<sequence>MNCPIGKRKLEDYHKGNLSFADYKATNEHLATCEVCATKLDAIINKTDQEANSTKSPKWLRSALLFSLIVLCIIVAIYSGYLALFKDEPEVVTIEVVAEEVDLEVEEDHHIDFTITHADVGDRIIVYFEIRDLNQEHNYFFEHYRFSYRDSMIGPFTASEDILMEIEPGGVSKGELHLLPLLGNEDEIIIQLYELFRINNNEIEPFSKEWFAKENRTYLHGEWEFNFLIQKDQSLTFSNKVED</sequence>
<dbReference type="AlphaFoldDB" id="A0A4Q0VYX0"/>
<keyword evidence="1" id="KW-0472">Membrane</keyword>
<reference evidence="2 3" key="1">
    <citation type="journal article" date="2019" name="Int. J. Syst. Evol. Microbiol.">
        <title>Anaerobacillus alkaliphilus sp. nov., a novel alkaliphilic and moderately halophilic bacterium.</title>
        <authorList>
            <person name="Borsodi A.K."/>
            <person name="Aszalos J.M."/>
            <person name="Bihari P."/>
            <person name="Nagy I."/>
            <person name="Schumann P."/>
            <person name="Sproer C."/>
            <person name="Kovacs A.L."/>
            <person name="Boka K."/>
            <person name="Dobosy P."/>
            <person name="Ovari M."/>
            <person name="Szili-Kovacs T."/>
            <person name="Toth E."/>
        </authorList>
    </citation>
    <scope>NUCLEOTIDE SEQUENCE [LARGE SCALE GENOMIC DNA]</scope>
    <source>
        <strain evidence="2 3">B16-10</strain>
    </source>
</reference>
<proteinExistence type="predicted"/>
<dbReference type="RefSeq" id="WP_129076703.1">
    <property type="nucleotide sequence ID" value="NZ_QOUX01000001.1"/>
</dbReference>
<gene>
    <name evidence="2" type="ORF">DS745_02940</name>
</gene>
<comment type="caution">
    <text evidence="2">The sequence shown here is derived from an EMBL/GenBank/DDBJ whole genome shotgun (WGS) entry which is preliminary data.</text>
</comment>
<name>A0A4Q0VYX0_9BACI</name>
<evidence type="ECO:0000313" key="3">
    <source>
        <dbReference type="Proteomes" id="UP000290649"/>
    </source>
</evidence>
<keyword evidence="1" id="KW-0812">Transmembrane</keyword>
<organism evidence="2 3">
    <name type="scientific">Anaerobacillus alkaliphilus</name>
    <dbReference type="NCBI Taxonomy" id="1548597"/>
    <lineage>
        <taxon>Bacteria</taxon>
        <taxon>Bacillati</taxon>
        <taxon>Bacillota</taxon>
        <taxon>Bacilli</taxon>
        <taxon>Bacillales</taxon>
        <taxon>Bacillaceae</taxon>
        <taxon>Anaerobacillus</taxon>
    </lineage>
</organism>